<dbReference type="EMBL" id="JBGFUD010002814">
    <property type="protein sequence ID" value="MFH4978048.1"/>
    <property type="molecule type" value="Genomic_DNA"/>
</dbReference>
<dbReference type="AlphaFoldDB" id="A0ABD6EDK6"/>
<proteinExistence type="predicted"/>
<dbReference type="Proteomes" id="UP001608902">
    <property type="component" value="Unassembled WGS sequence"/>
</dbReference>
<organism evidence="2 3">
    <name type="scientific">Gnathostoma spinigerum</name>
    <dbReference type="NCBI Taxonomy" id="75299"/>
    <lineage>
        <taxon>Eukaryota</taxon>
        <taxon>Metazoa</taxon>
        <taxon>Ecdysozoa</taxon>
        <taxon>Nematoda</taxon>
        <taxon>Chromadorea</taxon>
        <taxon>Rhabditida</taxon>
        <taxon>Spirurina</taxon>
        <taxon>Gnathostomatomorpha</taxon>
        <taxon>Gnathostomatoidea</taxon>
        <taxon>Gnathostomatidae</taxon>
        <taxon>Gnathostoma</taxon>
    </lineage>
</organism>
<protein>
    <submittedName>
        <fullName evidence="2">Uncharacterized protein</fullName>
    </submittedName>
</protein>
<evidence type="ECO:0000313" key="2">
    <source>
        <dbReference type="EMBL" id="MFH4978048.1"/>
    </source>
</evidence>
<comment type="caution">
    <text evidence="2">The sequence shown here is derived from an EMBL/GenBank/DDBJ whole genome shotgun (WGS) entry which is preliminary data.</text>
</comment>
<evidence type="ECO:0000313" key="3">
    <source>
        <dbReference type="Proteomes" id="UP001608902"/>
    </source>
</evidence>
<name>A0ABD6EDK6_9BILA</name>
<evidence type="ECO:0000256" key="1">
    <source>
        <dbReference type="SAM" id="MobiDB-lite"/>
    </source>
</evidence>
<feature type="region of interest" description="Disordered" evidence="1">
    <location>
        <begin position="1"/>
        <end position="39"/>
    </location>
</feature>
<sequence length="81" mass="8963">MSSEGTNDGYAWRWQRGMRSGGTSSHQPNPPPNPLPFNLKSRRLIKCAAACHGEMGRWRSRGNIGGHGKNKGWWDGGAEEK</sequence>
<keyword evidence="3" id="KW-1185">Reference proteome</keyword>
<accession>A0ABD6EDK6</accession>
<feature type="region of interest" description="Disordered" evidence="1">
    <location>
        <begin position="57"/>
        <end position="81"/>
    </location>
</feature>
<reference evidence="2 3" key="1">
    <citation type="submission" date="2024-08" db="EMBL/GenBank/DDBJ databases">
        <title>Gnathostoma spinigerum genome.</title>
        <authorList>
            <person name="Gonzalez-Bertolin B."/>
            <person name="Monzon S."/>
            <person name="Zaballos A."/>
            <person name="Jimenez P."/>
            <person name="Dekumyoy P."/>
            <person name="Varona S."/>
            <person name="Cuesta I."/>
            <person name="Sumanam S."/>
            <person name="Adisakwattana P."/>
            <person name="Gasser R.B."/>
            <person name="Hernandez-Gonzalez A."/>
            <person name="Young N.D."/>
            <person name="Perteguer M.J."/>
        </authorList>
    </citation>
    <scope>NUCLEOTIDE SEQUENCE [LARGE SCALE GENOMIC DNA]</scope>
    <source>
        <strain evidence="2">AL3</strain>
        <tissue evidence="2">Liver</tissue>
    </source>
</reference>
<gene>
    <name evidence="2" type="ORF">AB6A40_004757</name>
</gene>